<reference evidence="1 2" key="1">
    <citation type="submission" date="2020-09" db="EMBL/GenBank/DDBJ databases">
        <title>De no assembly of potato wild relative species, Solanum commersonii.</title>
        <authorList>
            <person name="Cho K."/>
        </authorList>
    </citation>
    <scope>NUCLEOTIDE SEQUENCE [LARGE SCALE GENOMIC DNA]</scope>
    <source>
        <strain evidence="1">LZ3.2</strain>
        <tissue evidence="1">Leaf</tissue>
    </source>
</reference>
<gene>
    <name evidence="1" type="ORF">H5410_035531</name>
</gene>
<accession>A0A9J5Y0Y3</accession>
<organism evidence="1 2">
    <name type="scientific">Solanum commersonii</name>
    <name type="common">Commerson's wild potato</name>
    <name type="synonym">Commerson's nightshade</name>
    <dbReference type="NCBI Taxonomy" id="4109"/>
    <lineage>
        <taxon>Eukaryota</taxon>
        <taxon>Viridiplantae</taxon>
        <taxon>Streptophyta</taxon>
        <taxon>Embryophyta</taxon>
        <taxon>Tracheophyta</taxon>
        <taxon>Spermatophyta</taxon>
        <taxon>Magnoliopsida</taxon>
        <taxon>eudicotyledons</taxon>
        <taxon>Gunneridae</taxon>
        <taxon>Pentapetalae</taxon>
        <taxon>asterids</taxon>
        <taxon>lamiids</taxon>
        <taxon>Solanales</taxon>
        <taxon>Solanaceae</taxon>
        <taxon>Solanoideae</taxon>
        <taxon>Solaneae</taxon>
        <taxon>Solanum</taxon>
    </lineage>
</organism>
<proteinExistence type="predicted"/>
<protein>
    <submittedName>
        <fullName evidence="1">Uncharacterized protein</fullName>
    </submittedName>
</protein>
<evidence type="ECO:0000313" key="2">
    <source>
        <dbReference type="Proteomes" id="UP000824120"/>
    </source>
</evidence>
<dbReference type="AlphaFoldDB" id="A0A9J5Y0Y3"/>
<dbReference type="Proteomes" id="UP000824120">
    <property type="component" value="Chromosome 7"/>
</dbReference>
<evidence type="ECO:0000313" key="1">
    <source>
        <dbReference type="EMBL" id="KAG5594299.1"/>
    </source>
</evidence>
<keyword evidence="2" id="KW-1185">Reference proteome</keyword>
<sequence>MKCENKICDACKKNCLLNLGKRDHSFFNVMSNEHCIRVLIDFKVDIESCCTPSLFNFTNLFSIVSPKFVLTMSQLTDQETDLEDSIGCLRRIKSEPLWLHTINLRRHPIESSRSVS</sequence>
<dbReference type="EMBL" id="JACXVP010000007">
    <property type="protein sequence ID" value="KAG5594299.1"/>
    <property type="molecule type" value="Genomic_DNA"/>
</dbReference>
<comment type="caution">
    <text evidence="1">The sequence shown here is derived from an EMBL/GenBank/DDBJ whole genome shotgun (WGS) entry which is preliminary data.</text>
</comment>
<name>A0A9J5Y0Y3_SOLCO</name>